<sequence>MLFNRELILWTPLAARGSGGASNETVVRSDGIAAVSVKFALLSYMHTLALELVVNLTDTTYLDGRIIFGMYSTSTTNKRRMFSMRLRNGSTCDEAKTTKFKPTLLKAFAVFEQTVPNHHFDYPFLPILIPATYAAGSIASKKKYMQIMCIRISEIN</sequence>
<evidence type="ECO:0000313" key="2">
    <source>
        <dbReference type="Proteomes" id="UP000217199"/>
    </source>
</evidence>
<name>A0A286UWH7_9AGAM</name>
<accession>A0A286UWH7</accession>
<dbReference type="EMBL" id="NBII01000001">
    <property type="protein sequence ID" value="PAV23960.1"/>
    <property type="molecule type" value="Genomic_DNA"/>
</dbReference>
<dbReference type="InParanoid" id="A0A286UWH7"/>
<dbReference type="AlphaFoldDB" id="A0A286UWH7"/>
<reference evidence="1 2" key="1">
    <citation type="journal article" date="2017" name="Mol. Ecol.">
        <title>Comparative and population genomic landscape of Phellinus noxius: A hypervariable fungus causing root rot in trees.</title>
        <authorList>
            <person name="Chung C.L."/>
            <person name="Lee T.J."/>
            <person name="Akiba M."/>
            <person name="Lee H.H."/>
            <person name="Kuo T.H."/>
            <person name="Liu D."/>
            <person name="Ke H.M."/>
            <person name="Yokoi T."/>
            <person name="Roa M.B."/>
            <person name="Lu M.J."/>
            <person name="Chang Y.Y."/>
            <person name="Ann P.J."/>
            <person name="Tsai J.N."/>
            <person name="Chen C.Y."/>
            <person name="Tzean S.S."/>
            <person name="Ota Y."/>
            <person name="Hattori T."/>
            <person name="Sahashi N."/>
            <person name="Liou R.F."/>
            <person name="Kikuchi T."/>
            <person name="Tsai I.J."/>
        </authorList>
    </citation>
    <scope>NUCLEOTIDE SEQUENCE [LARGE SCALE GENOMIC DNA]</scope>
    <source>
        <strain evidence="1 2">FFPRI411160</strain>
    </source>
</reference>
<comment type="caution">
    <text evidence="1">The sequence shown here is derived from an EMBL/GenBank/DDBJ whole genome shotgun (WGS) entry which is preliminary data.</text>
</comment>
<organism evidence="1 2">
    <name type="scientific">Pyrrhoderma noxium</name>
    <dbReference type="NCBI Taxonomy" id="2282107"/>
    <lineage>
        <taxon>Eukaryota</taxon>
        <taxon>Fungi</taxon>
        <taxon>Dikarya</taxon>
        <taxon>Basidiomycota</taxon>
        <taxon>Agaricomycotina</taxon>
        <taxon>Agaricomycetes</taxon>
        <taxon>Hymenochaetales</taxon>
        <taxon>Hymenochaetaceae</taxon>
        <taxon>Pyrrhoderma</taxon>
    </lineage>
</organism>
<keyword evidence="2" id="KW-1185">Reference proteome</keyword>
<evidence type="ECO:0000313" key="1">
    <source>
        <dbReference type="EMBL" id="PAV23960.1"/>
    </source>
</evidence>
<proteinExistence type="predicted"/>
<dbReference type="Proteomes" id="UP000217199">
    <property type="component" value="Unassembled WGS sequence"/>
</dbReference>
<protein>
    <submittedName>
        <fullName evidence="1">Uncharacterized protein</fullName>
    </submittedName>
</protein>
<gene>
    <name evidence="1" type="ORF">PNOK_0102800</name>
</gene>